<evidence type="ECO:0000313" key="2">
    <source>
        <dbReference type="EMBL" id="JAH68134.1"/>
    </source>
</evidence>
<protein>
    <submittedName>
        <fullName evidence="2">Uncharacterized protein</fullName>
    </submittedName>
</protein>
<organism evidence="2">
    <name type="scientific">Anguilla anguilla</name>
    <name type="common">European freshwater eel</name>
    <name type="synonym">Muraena anguilla</name>
    <dbReference type="NCBI Taxonomy" id="7936"/>
    <lineage>
        <taxon>Eukaryota</taxon>
        <taxon>Metazoa</taxon>
        <taxon>Chordata</taxon>
        <taxon>Craniata</taxon>
        <taxon>Vertebrata</taxon>
        <taxon>Euteleostomi</taxon>
        <taxon>Actinopterygii</taxon>
        <taxon>Neopterygii</taxon>
        <taxon>Teleostei</taxon>
        <taxon>Anguilliformes</taxon>
        <taxon>Anguillidae</taxon>
        <taxon>Anguilla</taxon>
    </lineage>
</organism>
<accession>A0A0E9UQJ2</accession>
<feature type="compositionally biased region" description="Low complexity" evidence="1">
    <location>
        <begin position="30"/>
        <end position="41"/>
    </location>
</feature>
<feature type="region of interest" description="Disordered" evidence="1">
    <location>
        <begin position="21"/>
        <end position="41"/>
    </location>
</feature>
<name>A0A0E9UQJ2_ANGAN</name>
<proteinExistence type="predicted"/>
<dbReference type="AlphaFoldDB" id="A0A0E9UQJ2"/>
<sequence length="41" mass="4529">MGENVCKKIHCSLLILEHTEHDSQKGHRCSTASISSASSRF</sequence>
<reference evidence="2" key="1">
    <citation type="submission" date="2014-11" db="EMBL/GenBank/DDBJ databases">
        <authorList>
            <person name="Amaro Gonzalez C."/>
        </authorList>
    </citation>
    <scope>NUCLEOTIDE SEQUENCE</scope>
</reference>
<reference evidence="2" key="2">
    <citation type="journal article" date="2015" name="Fish Shellfish Immunol.">
        <title>Early steps in the European eel (Anguilla anguilla)-Vibrio vulnificus interaction in the gills: Role of the RtxA13 toxin.</title>
        <authorList>
            <person name="Callol A."/>
            <person name="Pajuelo D."/>
            <person name="Ebbesson L."/>
            <person name="Teles M."/>
            <person name="MacKenzie S."/>
            <person name="Amaro C."/>
        </authorList>
    </citation>
    <scope>NUCLEOTIDE SEQUENCE</scope>
</reference>
<evidence type="ECO:0000256" key="1">
    <source>
        <dbReference type="SAM" id="MobiDB-lite"/>
    </source>
</evidence>
<dbReference type="EMBL" id="GBXM01040443">
    <property type="protein sequence ID" value="JAH68134.1"/>
    <property type="molecule type" value="Transcribed_RNA"/>
</dbReference>